<dbReference type="Gene3D" id="3.40.50.2300">
    <property type="match status" value="2"/>
</dbReference>
<proteinExistence type="inferred from homology"/>
<dbReference type="AlphaFoldDB" id="R1CNQ4"/>
<organism evidence="7 8">
    <name type="scientific">Caldisalinibacter kiritimatiensis</name>
    <dbReference type="NCBI Taxonomy" id="1304284"/>
    <lineage>
        <taxon>Bacteria</taxon>
        <taxon>Bacillati</taxon>
        <taxon>Bacillota</taxon>
        <taxon>Tissierellia</taxon>
        <taxon>Tissierellales</taxon>
        <taxon>Thermohalobacteraceae</taxon>
        <taxon>Caldisalinibacter</taxon>
    </lineage>
</organism>
<protein>
    <submittedName>
        <fullName evidence="7">Branched-chain amino acid ABC transporter, amino acid-binding protein</fullName>
    </submittedName>
</protein>
<evidence type="ECO:0000256" key="4">
    <source>
        <dbReference type="ARBA" id="ARBA00022970"/>
    </source>
</evidence>
<dbReference type="RefSeq" id="WP_006313869.1">
    <property type="nucleotide sequence ID" value="NZ_ARZA01000186.1"/>
</dbReference>
<dbReference type="PANTHER" id="PTHR47235:SF1">
    <property type="entry name" value="BLR6548 PROTEIN"/>
    <property type="match status" value="1"/>
</dbReference>
<dbReference type="CDD" id="cd06343">
    <property type="entry name" value="PBP1_ABC_ligand_binding-like"/>
    <property type="match status" value="1"/>
</dbReference>
<dbReference type="eggNOG" id="COG0683">
    <property type="taxonomic scope" value="Bacteria"/>
</dbReference>
<evidence type="ECO:0000256" key="5">
    <source>
        <dbReference type="SAM" id="SignalP"/>
    </source>
</evidence>
<dbReference type="InterPro" id="IPR000709">
    <property type="entry name" value="Leu_Ile_Val-bd"/>
</dbReference>
<accession>R1CNQ4</accession>
<feature type="domain" description="Leucine-binding protein" evidence="6">
    <location>
        <begin position="56"/>
        <end position="402"/>
    </location>
</feature>
<dbReference type="EMBL" id="ARZA01000186">
    <property type="protein sequence ID" value="EOD00331.1"/>
    <property type="molecule type" value="Genomic_DNA"/>
</dbReference>
<dbReference type="Pfam" id="PF13458">
    <property type="entry name" value="Peripla_BP_6"/>
    <property type="match status" value="1"/>
</dbReference>
<evidence type="ECO:0000313" key="7">
    <source>
        <dbReference type="EMBL" id="EOD00331.1"/>
    </source>
</evidence>
<dbReference type="PRINTS" id="PR00337">
    <property type="entry name" value="LEUILEVALBP"/>
</dbReference>
<dbReference type="InterPro" id="IPR028082">
    <property type="entry name" value="Peripla_BP_I"/>
</dbReference>
<dbReference type="InterPro" id="IPR028081">
    <property type="entry name" value="Leu-bd"/>
</dbReference>
<reference evidence="7 8" key="1">
    <citation type="journal article" date="2015" name="Geomicrobiol. J.">
        <title>Caldisalinibacter kiritimatiensis gen. nov., sp. nov., a moderately thermohalophilic thiosulfate-reducing bacterium from a hypersaline microbial mat.</title>
        <authorList>
            <person name="Ben Hania W."/>
            <person name="Joseph M."/>
            <person name="Fiebig A."/>
            <person name="Bunk B."/>
            <person name="Klenk H.-P."/>
            <person name="Fardeau M.-L."/>
            <person name="Spring S."/>
        </authorList>
    </citation>
    <scope>NUCLEOTIDE SEQUENCE [LARGE SCALE GENOMIC DNA]</scope>
    <source>
        <strain evidence="7 8">L21-TH-D2</strain>
    </source>
</reference>
<comment type="caution">
    <text evidence="7">The sequence shown here is derived from an EMBL/GenBank/DDBJ whole genome shotgun (WGS) entry which is preliminary data.</text>
</comment>
<evidence type="ECO:0000256" key="3">
    <source>
        <dbReference type="ARBA" id="ARBA00022729"/>
    </source>
</evidence>
<dbReference type="OrthoDB" id="9783240at2"/>
<evidence type="ECO:0000256" key="1">
    <source>
        <dbReference type="ARBA" id="ARBA00010062"/>
    </source>
</evidence>
<dbReference type="SUPFAM" id="SSF53822">
    <property type="entry name" value="Periplasmic binding protein-like I"/>
    <property type="match status" value="1"/>
</dbReference>
<keyword evidence="4" id="KW-0029">Amino-acid transport</keyword>
<sequence>MKKIVALLLSLLLVFSLVGCSTNQEGNTEVTDTANNEQEEAEENNIELAQGVKEDSIKIGTVGVQSGPLAFIGTPYFAGMEAYFNKVNDNGGVNGRKIELIKKDDEFNPAKSLQAVESLIYDEEVFAIVGHLGTPGVMAAVDTVKEAGIPSVYFGSGAVQLTQAGENFFPVQPNYVYEGKLMAKYAVEHFKANNLVVIYRNDDVGRDGLKGVEEGLKELGKSDILKSEGKLAYNSGDTDFTVQVQKAKSLNPDLIIIYGLSTGTAGVLKEIEKVGFDVPMLTTYSNADASFLAIAAPGAPNMIKNLHVMGWLDVTEESLKPLNEAMKKYFPDAPVNAYTMAGWVAAETFVAGLKEAGDNLSWEGYIEAMNHLNFTEGLAPEISYSPGVRQGVTKMAISKVAQDESGNFYFELVSEFNEFK</sequence>
<comment type="similarity">
    <text evidence="1">Belongs to the leucine-binding protein family.</text>
</comment>
<dbReference type="Proteomes" id="UP000013378">
    <property type="component" value="Unassembled WGS sequence"/>
</dbReference>
<dbReference type="GO" id="GO:0006865">
    <property type="term" value="P:amino acid transport"/>
    <property type="evidence" value="ECO:0007669"/>
    <property type="project" value="UniProtKB-KW"/>
</dbReference>
<evidence type="ECO:0000313" key="8">
    <source>
        <dbReference type="Proteomes" id="UP000013378"/>
    </source>
</evidence>
<feature type="chain" id="PRO_5039702469" evidence="5">
    <location>
        <begin position="22"/>
        <end position="420"/>
    </location>
</feature>
<dbReference type="PANTHER" id="PTHR47235">
    <property type="entry name" value="BLR6548 PROTEIN"/>
    <property type="match status" value="1"/>
</dbReference>
<feature type="signal peptide" evidence="5">
    <location>
        <begin position="1"/>
        <end position="21"/>
    </location>
</feature>
<dbReference type="PROSITE" id="PS51257">
    <property type="entry name" value="PROKAR_LIPOPROTEIN"/>
    <property type="match status" value="1"/>
</dbReference>
<keyword evidence="2" id="KW-0813">Transport</keyword>
<keyword evidence="3 5" id="KW-0732">Signal</keyword>
<evidence type="ECO:0000256" key="2">
    <source>
        <dbReference type="ARBA" id="ARBA00022448"/>
    </source>
</evidence>
<evidence type="ECO:0000259" key="6">
    <source>
        <dbReference type="Pfam" id="PF13458"/>
    </source>
</evidence>
<dbReference type="STRING" id="1304284.L21TH_1630"/>
<gene>
    <name evidence="7" type="ORF">L21TH_1630</name>
</gene>
<keyword evidence="8" id="KW-1185">Reference proteome</keyword>
<name>R1CNQ4_9FIRM</name>